<dbReference type="PANTHER" id="PTHR44591">
    <property type="entry name" value="STRESS RESPONSE REGULATOR PROTEIN 1"/>
    <property type="match status" value="1"/>
</dbReference>
<organism evidence="4 5">
    <name type="scientific">Aeromicrobium phragmitis</name>
    <dbReference type="NCBI Taxonomy" id="2478914"/>
    <lineage>
        <taxon>Bacteria</taxon>
        <taxon>Bacillati</taxon>
        <taxon>Actinomycetota</taxon>
        <taxon>Actinomycetes</taxon>
        <taxon>Propionibacteriales</taxon>
        <taxon>Nocardioidaceae</taxon>
        <taxon>Aeromicrobium</taxon>
    </lineage>
</organism>
<feature type="domain" description="Response regulatory" evidence="3">
    <location>
        <begin position="3"/>
        <end position="121"/>
    </location>
</feature>
<dbReference type="EMBL" id="RDBF01000002">
    <property type="protein sequence ID" value="RLV56809.1"/>
    <property type="molecule type" value="Genomic_DNA"/>
</dbReference>
<evidence type="ECO:0000259" key="3">
    <source>
        <dbReference type="PROSITE" id="PS50110"/>
    </source>
</evidence>
<dbReference type="PANTHER" id="PTHR44591:SF3">
    <property type="entry name" value="RESPONSE REGULATORY DOMAIN-CONTAINING PROTEIN"/>
    <property type="match status" value="1"/>
</dbReference>
<accession>A0A3L8PPQ6</accession>
<comment type="caution">
    <text evidence="4">The sequence shown here is derived from an EMBL/GenBank/DDBJ whole genome shotgun (WGS) entry which is preliminary data.</text>
</comment>
<dbReference type="RefSeq" id="WP_121793110.1">
    <property type="nucleotide sequence ID" value="NZ_RDBF01000002.1"/>
</dbReference>
<evidence type="ECO:0000313" key="5">
    <source>
        <dbReference type="Proteomes" id="UP000282515"/>
    </source>
</evidence>
<dbReference type="InterPro" id="IPR011006">
    <property type="entry name" value="CheY-like_superfamily"/>
</dbReference>
<dbReference type="PROSITE" id="PS50110">
    <property type="entry name" value="RESPONSE_REGULATORY"/>
    <property type="match status" value="1"/>
</dbReference>
<keyword evidence="5" id="KW-1185">Reference proteome</keyword>
<dbReference type="Pfam" id="PF00072">
    <property type="entry name" value="Response_reg"/>
    <property type="match status" value="1"/>
</dbReference>
<feature type="modified residue" description="4-aspartylphosphate" evidence="2">
    <location>
        <position position="54"/>
    </location>
</feature>
<reference evidence="4 5" key="1">
    <citation type="submission" date="2018-10" db="EMBL/GenBank/DDBJ databases">
        <title>Aeromicrobium sp. 9W16Y-2 whole genome shotgun sequence.</title>
        <authorList>
            <person name="Li F."/>
        </authorList>
    </citation>
    <scope>NUCLEOTIDE SEQUENCE [LARGE SCALE GENOMIC DNA]</scope>
    <source>
        <strain evidence="4 5">9W16Y-2</strain>
    </source>
</reference>
<evidence type="ECO:0000256" key="2">
    <source>
        <dbReference type="PROSITE-ProRule" id="PRU00169"/>
    </source>
</evidence>
<dbReference type="SUPFAM" id="SSF52172">
    <property type="entry name" value="CheY-like"/>
    <property type="match status" value="1"/>
</dbReference>
<protein>
    <submittedName>
        <fullName evidence="4">Response regulator</fullName>
    </submittedName>
</protein>
<dbReference type="InterPro" id="IPR050595">
    <property type="entry name" value="Bact_response_regulator"/>
</dbReference>
<dbReference type="Gene3D" id="3.40.50.2300">
    <property type="match status" value="1"/>
</dbReference>
<dbReference type="GO" id="GO:0000160">
    <property type="term" value="P:phosphorelay signal transduction system"/>
    <property type="evidence" value="ECO:0007669"/>
    <property type="project" value="InterPro"/>
</dbReference>
<dbReference type="SMART" id="SM00448">
    <property type="entry name" value="REC"/>
    <property type="match status" value="1"/>
</dbReference>
<dbReference type="InterPro" id="IPR001789">
    <property type="entry name" value="Sig_transdc_resp-reg_receiver"/>
</dbReference>
<sequence>MATVLVVDDTPSIRFLIRTNLELAGHRVIEAFDGQDSLDMLAACDPLPDAVTMDMMMPRMDGVTAVERIRADERCRGLGIVMVTTQGQHYDVARAGRAGVDAYVTKPFHPDALVATIERVIADRRAERG</sequence>
<name>A0A3L8PPQ6_9ACTN</name>
<evidence type="ECO:0000256" key="1">
    <source>
        <dbReference type="ARBA" id="ARBA00022553"/>
    </source>
</evidence>
<dbReference type="Proteomes" id="UP000282515">
    <property type="component" value="Unassembled WGS sequence"/>
</dbReference>
<evidence type="ECO:0000313" key="4">
    <source>
        <dbReference type="EMBL" id="RLV56809.1"/>
    </source>
</evidence>
<dbReference type="AlphaFoldDB" id="A0A3L8PPQ6"/>
<gene>
    <name evidence="4" type="ORF">D9V41_03275</name>
</gene>
<proteinExistence type="predicted"/>
<dbReference type="OrthoDB" id="3197131at2"/>
<keyword evidence="1 2" id="KW-0597">Phosphoprotein</keyword>